<accession>A0AAP0NDH0</accession>
<keyword evidence="3" id="KW-1185">Reference proteome</keyword>
<keyword evidence="1" id="KW-0732">Signal</keyword>
<protein>
    <submittedName>
        <fullName evidence="2">Uncharacterized protein</fullName>
    </submittedName>
</protein>
<dbReference type="AlphaFoldDB" id="A0AAP0NDH0"/>
<dbReference type="EMBL" id="JBBPBK010000014">
    <property type="protein sequence ID" value="KAK9270888.1"/>
    <property type="molecule type" value="Genomic_DNA"/>
</dbReference>
<dbReference type="Proteomes" id="UP001415857">
    <property type="component" value="Unassembled WGS sequence"/>
</dbReference>
<gene>
    <name evidence="2" type="ORF">L1049_026474</name>
</gene>
<name>A0AAP0NDH0_LIQFO</name>
<sequence>MTNYFVLGHMIFVLVLNDMDLSFNVHAQTWEDAIDFLEQFRIANALLPDSLPGIVVEHNDAWIAYACNELMAYYFDPDWVLKSWRVLEALRPLLKPPIDSLNTYLIDRMGGFVLFLMVWAP</sequence>
<comment type="caution">
    <text evidence="2">The sequence shown here is derived from an EMBL/GenBank/DDBJ whole genome shotgun (WGS) entry which is preliminary data.</text>
</comment>
<evidence type="ECO:0000313" key="3">
    <source>
        <dbReference type="Proteomes" id="UP001415857"/>
    </source>
</evidence>
<evidence type="ECO:0000256" key="1">
    <source>
        <dbReference type="SAM" id="SignalP"/>
    </source>
</evidence>
<reference evidence="2 3" key="1">
    <citation type="journal article" date="2024" name="Plant J.">
        <title>Genome sequences and population genomics reveal climatic adaptation and genomic divergence between two closely related sweetgum species.</title>
        <authorList>
            <person name="Xu W.Q."/>
            <person name="Ren C.Q."/>
            <person name="Zhang X.Y."/>
            <person name="Comes H.P."/>
            <person name="Liu X.H."/>
            <person name="Li Y.G."/>
            <person name="Kettle C.J."/>
            <person name="Jalonen R."/>
            <person name="Gaisberger H."/>
            <person name="Ma Y.Z."/>
            <person name="Qiu Y.X."/>
        </authorList>
    </citation>
    <scope>NUCLEOTIDE SEQUENCE [LARGE SCALE GENOMIC DNA]</scope>
    <source>
        <strain evidence="2">Hangzhou</strain>
    </source>
</reference>
<evidence type="ECO:0000313" key="2">
    <source>
        <dbReference type="EMBL" id="KAK9270888.1"/>
    </source>
</evidence>
<organism evidence="2 3">
    <name type="scientific">Liquidambar formosana</name>
    <name type="common">Formosan gum</name>
    <dbReference type="NCBI Taxonomy" id="63359"/>
    <lineage>
        <taxon>Eukaryota</taxon>
        <taxon>Viridiplantae</taxon>
        <taxon>Streptophyta</taxon>
        <taxon>Embryophyta</taxon>
        <taxon>Tracheophyta</taxon>
        <taxon>Spermatophyta</taxon>
        <taxon>Magnoliopsida</taxon>
        <taxon>eudicotyledons</taxon>
        <taxon>Gunneridae</taxon>
        <taxon>Pentapetalae</taxon>
        <taxon>Saxifragales</taxon>
        <taxon>Altingiaceae</taxon>
        <taxon>Liquidambar</taxon>
    </lineage>
</organism>
<feature type="chain" id="PRO_5042843470" evidence="1">
    <location>
        <begin position="28"/>
        <end position="121"/>
    </location>
</feature>
<feature type="signal peptide" evidence="1">
    <location>
        <begin position="1"/>
        <end position="27"/>
    </location>
</feature>
<proteinExistence type="predicted"/>